<evidence type="ECO:0000313" key="1">
    <source>
        <dbReference type="EMBL" id="MCI84837.1"/>
    </source>
</evidence>
<proteinExistence type="predicted"/>
<keyword evidence="2" id="KW-1185">Reference proteome</keyword>
<dbReference type="EMBL" id="LXQA011100438">
    <property type="protein sequence ID" value="MCI84837.1"/>
    <property type="molecule type" value="Genomic_DNA"/>
</dbReference>
<dbReference type="AlphaFoldDB" id="A0A392V9E0"/>
<comment type="caution">
    <text evidence="1">The sequence shown here is derived from an EMBL/GenBank/DDBJ whole genome shotgun (WGS) entry which is preliminary data.</text>
</comment>
<accession>A0A392V9E0</accession>
<organism evidence="1 2">
    <name type="scientific">Trifolium medium</name>
    <dbReference type="NCBI Taxonomy" id="97028"/>
    <lineage>
        <taxon>Eukaryota</taxon>
        <taxon>Viridiplantae</taxon>
        <taxon>Streptophyta</taxon>
        <taxon>Embryophyta</taxon>
        <taxon>Tracheophyta</taxon>
        <taxon>Spermatophyta</taxon>
        <taxon>Magnoliopsida</taxon>
        <taxon>eudicotyledons</taxon>
        <taxon>Gunneridae</taxon>
        <taxon>Pentapetalae</taxon>
        <taxon>rosids</taxon>
        <taxon>fabids</taxon>
        <taxon>Fabales</taxon>
        <taxon>Fabaceae</taxon>
        <taxon>Papilionoideae</taxon>
        <taxon>50 kb inversion clade</taxon>
        <taxon>NPAAA clade</taxon>
        <taxon>Hologalegina</taxon>
        <taxon>IRL clade</taxon>
        <taxon>Trifolieae</taxon>
        <taxon>Trifolium</taxon>
    </lineage>
</organism>
<feature type="non-terminal residue" evidence="1">
    <location>
        <position position="16"/>
    </location>
</feature>
<evidence type="ECO:0000313" key="2">
    <source>
        <dbReference type="Proteomes" id="UP000265520"/>
    </source>
</evidence>
<name>A0A392V9E0_9FABA</name>
<dbReference type="Proteomes" id="UP000265520">
    <property type="component" value="Unassembled WGS sequence"/>
</dbReference>
<sequence length="16" mass="2023">MSSLTKRRKPYLLWDE</sequence>
<reference evidence="1 2" key="1">
    <citation type="journal article" date="2018" name="Front. Plant Sci.">
        <title>Red Clover (Trifolium pratense) and Zigzag Clover (T. medium) - A Picture of Genomic Similarities and Differences.</title>
        <authorList>
            <person name="Dluhosova J."/>
            <person name="Istvanek J."/>
            <person name="Nedelnik J."/>
            <person name="Repkova J."/>
        </authorList>
    </citation>
    <scope>NUCLEOTIDE SEQUENCE [LARGE SCALE GENOMIC DNA]</scope>
    <source>
        <strain evidence="2">cv. 10/8</strain>
        <tissue evidence="1">Leaf</tissue>
    </source>
</reference>
<protein>
    <submittedName>
        <fullName evidence="1">Uncharacterized protein</fullName>
    </submittedName>
</protein>